<dbReference type="EMBL" id="BSPQ01000013">
    <property type="protein sequence ID" value="GLS91454.1"/>
    <property type="molecule type" value="Genomic_DNA"/>
</dbReference>
<sequence>MSDTFNVFLEQTIINKDNLGEDDILQAGFDFIKQQLQAYLQHEGLTAITFTEAVKQARQSQNNETDPRFWLALEAFFLAVGDSIDNKPQATRWLRFVNIIETLQGYSGSQVIMDKNIRSKRVKRLCLATALTWEHLRYIAGNEDDYNPSELIINAFTDVHEHDHSHH</sequence>
<comment type="caution">
    <text evidence="1">The sequence shown here is derived from an EMBL/GenBank/DDBJ whole genome shotgun (WGS) entry which is preliminary data.</text>
</comment>
<name>A0ABQ6E223_9GAMM</name>
<organism evidence="1 2">
    <name type="scientific">Psychromonas marina</name>
    <dbReference type="NCBI Taxonomy" id="88364"/>
    <lineage>
        <taxon>Bacteria</taxon>
        <taxon>Pseudomonadati</taxon>
        <taxon>Pseudomonadota</taxon>
        <taxon>Gammaproteobacteria</taxon>
        <taxon>Alteromonadales</taxon>
        <taxon>Psychromonadaceae</taxon>
        <taxon>Psychromonas</taxon>
    </lineage>
</organism>
<evidence type="ECO:0000313" key="1">
    <source>
        <dbReference type="EMBL" id="GLS91454.1"/>
    </source>
</evidence>
<proteinExistence type="predicted"/>
<protein>
    <submittedName>
        <fullName evidence="1">Uncharacterized protein</fullName>
    </submittedName>
</protein>
<gene>
    <name evidence="1" type="ORF">GCM10007916_25230</name>
</gene>
<dbReference type="Proteomes" id="UP001157353">
    <property type="component" value="Unassembled WGS sequence"/>
</dbReference>
<keyword evidence="2" id="KW-1185">Reference proteome</keyword>
<dbReference type="RefSeq" id="WP_284204566.1">
    <property type="nucleotide sequence ID" value="NZ_BSPQ01000013.1"/>
</dbReference>
<reference evidence="2" key="1">
    <citation type="journal article" date="2019" name="Int. J. Syst. Evol. Microbiol.">
        <title>The Global Catalogue of Microorganisms (GCM) 10K type strain sequencing project: providing services to taxonomists for standard genome sequencing and annotation.</title>
        <authorList>
            <consortium name="The Broad Institute Genomics Platform"/>
            <consortium name="The Broad Institute Genome Sequencing Center for Infectious Disease"/>
            <person name="Wu L."/>
            <person name="Ma J."/>
        </authorList>
    </citation>
    <scope>NUCLEOTIDE SEQUENCE [LARGE SCALE GENOMIC DNA]</scope>
    <source>
        <strain evidence="2">NBRC 103166</strain>
    </source>
</reference>
<evidence type="ECO:0000313" key="2">
    <source>
        <dbReference type="Proteomes" id="UP001157353"/>
    </source>
</evidence>
<accession>A0ABQ6E223</accession>